<feature type="transmembrane region" description="Helical" evidence="6">
    <location>
        <begin position="160"/>
        <end position="180"/>
    </location>
</feature>
<feature type="transmembrane region" description="Helical" evidence="6">
    <location>
        <begin position="130"/>
        <end position="148"/>
    </location>
</feature>
<keyword evidence="3 6" id="KW-0812">Transmembrane</keyword>
<sequence length="320" mass="33527">MTAASSGRLWGVASGLGAGAMWGLVFLAPKFAPEASPLLLTAGRYLAYGLIAAVLIAPRWRRLAPLIEGRTWRALVWLSLAGNLVYFAFVVVAVHLAGVAASALIVGMVPVVVALWGLRDRSGPSLSRAAPPIVLAALAVALIGWRALSQGEAGAEGPTGAQALIGLVCAVGALASWSAYAVGNSRWMARLPEVSPHDWSLLTGVVTGGLALILAVPAVWTAQDWSGGQWLHLAGVCLGVALLASIIGNALWNQASRRLPLSMLGQMIVFETVFAFVYGYVWEGRGPALVEILAILMMIVSVIWCVRAHAPPRGAEEPPH</sequence>
<proteinExistence type="inferred from homology"/>
<dbReference type="PANTHER" id="PTHR32322">
    <property type="entry name" value="INNER MEMBRANE TRANSPORTER"/>
    <property type="match status" value="1"/>
</dbReference>
<comment type="caution">
    <text evidence="8">The sequence shown here is derived from an EMBL/GenBank/DDBJ whole genome shotgun (WGS) entry which is preliminary data.</text>
</comment>
<dbReference type="InterPro" id="IPR037185">
    <property type="entry name" value="EmrE-like"/>
</dbReference>
<dbReference type="PANTHER" id="PTHR32322:SF2">
    <property type="entry name" value="EAMA DOMAIN-CONTAINING PROTEIN"/>
    <property type="match status" value="1"/>
</dbReference>
<dbReference type="EMBL" id="JACHOQ010000002">
    <property type="protein sequence ID" value="MBB5739422.1"/>
    <property type="molecule type" value="Genomic_DNA"/>
</dbReference>
<evidence type="ECO:0000256" key="3">
    <source>
        <dbReference type="ARBA" id="ARBA00022692"/>
    </source>
</evidence>
<evidence type="ECO:0000256" key="6">
    <source>
        <dbReference type="SAM" id="Phobius"/>
    </source>
</evidence>
<reference evidence="8 9" key="1">
    <citation type="submission" date="2020-08" db="EMBL/GenBank/DDBJ databases">
        <title>Genomic Encyclopedia of Type Strains, Phase IV (KMG-IV): sequencing the most valuable type-strain genomes for metagenomic binning, comparative biology and taxonomic classification.</title>
        <authorList>
            <person name="Goeker M."/>
        </authorList>
    </citation>
    <scope>NUCLEOTIDE SEQUENCE [LARGE SCALE GENOMIC DNA]</scope>
    <source>
        <strain evidence="8 9">DSM 4731</strain>
    </source>
</reference>
<accession>A0A7W9F7U6</accession>
<evidence type="ECO:0000256" key="5">
    <source>
        <dbReference type="ARBA" id="ARBA00023136"/>
    </source>
</evidence>
<feature type="transmembrane region" description="Helical" evidence="6">
    <location>
        <begin position="38"/>
        <end position="60"/>
    </location>
</feature>
<dbReference type="InterPro" id="IPR000620">
    <property type="entry name" value="EamA_dom"/>
</dbReference>
<dbReference type="Proteomes" id="UP000527324">
    <property type="component" value="Unassembled WGS sequence"/>
</dbReference>
<keyword evidence="9" id="KW-1185">Reference proteome</keyword>
<feature type="domain" description="EamA" evidence="7">
    <location>
        <begin position="165"/>
        <end position="304"/>
    </location>
</feature>
<name>A0A7W9F7U6_9CAUL</name>
<dbReference type="GO" id="GO:0016020">
    <property type="term" value="C:membrane"/>
    <property type="evidence" value="ECO:0007669"/>
    <property type="project" value="UniProtKB-SubCell"/>
</dbReference>
<gene>
    <name evidence="8" type="ORF">GGQ93_001124</name>
</gene>
<feature type="transmembrane region" description="Helical" evidence="6">
    <location>
        <begin position="264"/>
        <end position="282"/>
    </location>
</feature>
<feature type="transmembrane region" description="Helical" evidence="6">
    <location>
        <begin position="72"/>
        <end position="93"/>
    </location>
</feature>
<comment type="subcellular location">
    <subcellularLocation>
        <location evidence="1">Membrane</location>
        <topology evidence="1">Multi-pass membrane protein</topology>
    </subcellularLocation>
</comment>
<evidence type="ECO:0000313" key="9">
    <source>
        <dbReference type="Proteomes" id="UP000527324"/>
    </source>
</evidence>
<feature type="transmembrane region" description="Helical" evidence="6">
    <location>
        <begin position="288"/>
        <end position="306"/>
    </location>
</feature>
<dbReference type="RefSeq" id="WP_183215645.1">
    <property type="nucleotide sequence ID" value="NZ_JACHOQ010000002.1"/>
</dbReference>
<evidence type="ECO:0000259" key="7">
    <source>
        <dbReference type="Pfam" id="PF00892"/>
    </source>
</evidence>
<keyword evidence="5 6" id="KW-0472">Membrane</keyword>
<evidence type="ECO:0000256" key="4">
    <source>
        <dbReference type="ARBA" id="ARBA00022989"/>
    </source>
</evidence>
<keyword evidence="4 6" id="KW-1133">Transmembrane helix</keyword>
<evidence type="ECO:0000313" key="8">
    <source>
        <dbReference type="EMBL" id="MBB5739422.1"/>
    </source>
</evidence>
<evidence type="ECO:0000256" key="1">
    <source>
        <dbReference type="ARBA" id="ARBA00004141"/>
    </source>
</evidence>
<dbReference type="AlphaFoldDB" id="A0A7W9F7U6"/>
<feature type="domain" description="EamA" evidence="7">
    <location>
        <begin position="10"/>
        <end position="117"/>
    </location>
</feature>
<comment type="similarity">
    <text evidence="2">Belongs to the EamA transporter family.</text>
</comment>
<protein>
    <submittedName>
        <fullName evidence="8">Drug/metabolite transporter (DMT)-like permease</fullName>
    </submittedName>
</protein>
<dbReference type="InterPro" id="IPR050638">
    <property type="entry name" value="AA-Vitamin_Transporters"/>
</dbReference>
<evidence type="ECO:0000256" key="2">
    <source>
        <dbReference type="ARBA" id="ARBA00007362"/>
    </source>
</evidence>
<dbReference type="SUPFAM" id="SSF103481">
    <property type="entry name" value="Multidrug resistance efflux transporter EmrE"/>
    <property type="match status" value="1"/>
</dbReference>
<feature type="transmembrane region" description="Helical" evidence="6">
    <location>
        <begin position="99"/>
        <end position="118"/>
    </location>
</feature>
<feature type="transmembrane region" description="Helical" evidence="6">
    <location>
        <begin position="232"/>
        <end position="252"/>
    </location>
</feature>
<dbReference type="Pfam" id="PF00892">
    <property type="entry name" value="EamA"/>
    <property type="match status" value="2"/>
</dbReference>
<organism evidence="8 9">
    <name type="scientific">Brevundimonas aurantiaca</name>
    <dbReference type="NCBI Taxonomy" id="74316"/>
    <lineage>
        <taxon>Bacteria</taxon>
        <taxon>Pseudomonadati</taxon>
        <taxon>Pseudomonadota</taxon>
        <taxon>Alphaproteobacteria</taxon>
        <taxon>Caulobacterales</taxon>
        <taxon>Caulobacteraceae</taxon>
        <taxon>Brevundimonas</taxon>
    </lineage>
</organism>
<feature type="transmembrane region" description="Helical" evidence="6">
    <location>
        <begin position="12"/>
        <end position="32"/>
    </location>
</feature>
<feature type="transmembrane region" description="Helical" evidence="6">
    <location>
        <begin position="201"/>
        <end position="220"/>
    </location>
</feature>